<dbReference type="AlphaFoldDB" id="A0A7J7P134"/>
<keyword evidence="3" id="KW-1185">Reference proteome</keyword>
<gene>
    <name evidence="2" type="ORF">GIB67_028443</name>
</gene>
<evidence type="ECO:0000313" key="2">
    <source>
        <dbReference type="EMBL" id="KAF6173145.1"/>
    </source>
</evidence>
<organism evidence="2 3">
    <name type="scientific">Kingdonia uniflora</name>
    <dbReference type="NCBI Taxonomy" id="39325"/>
    <lineage>
        <taxon>Eukaryota</taxon>
        <taxon>Viridiplantae</taxon>
        <taxon>Streptophyta</taxon>
        <taxon>Embryophyta</taxon>
        <taxon>Tracheophyta</taxon>
        <taxon>Spermatophyta</taxon>
        <taxon>Magnoliopsida</taxon>
        <taxon>Ranunculales</taxon>
        <taxon>Circaeasteraceae</taxon>
        <taxon>Kingdonia</taxon>
    </lineage>
</organism>
<accession>A0A7J7P134</accession>
<proteinExistence type="predicted"/>
<evidence type="ECO:0000313" key="3">
    <source>
        <dbReference type="Proteomes" id="UP000541444"/>
    </source>
</evidence>
<sequence length="115" mass="13271">MSENHDSEIGQPKRSLKRVASDQPEYEGNNTVFKSRKTCNPTFVAVKSKFEELSSSSAKSVKPVIKCSENIYVQKIFVSPEFISLLKFVDVFENFLQRSEPQSKFQYIVIRRCIK</sequence>
<protein>
    <submittedName>
        <fullName evidence="2">Uncharacterized protein</fullName>
    </submittedName>
</protein>
<evidence type="ECO:0000256" key="1">
    <source>
        <dbReference type="SAM" id="MobiDB-lite"/>
    </source>
</evidence>
<dbReference type="Proteomes" id="UP000541444">
    <property type="component" value="Unassembled WGS sequence"/>
</dbReference>
<reference evidence="2 3" key="1">
    <citation type="journal article" date="2020" name="IScience">
        <title>Genome Sequencing of the Endangered Kingdonia uniflora (Circaeasteraceae, Ranunculales) Reveals Potential Mechanisms of Evolutionary Specialization.</title>
        <authorList>
            <person name="Sun Y."/>
            <person name="Deng T."/>
            <person name="Zhang A."/>
            <person name="Moore M.J."/>
            <person name="Landis J.B."/>
            <person name="Lin N."/>
            <person name="Zhang H."/>
            <person name="Zhang X."/>
            <person name="Huang J."/>
            <person name="Zhang X."/>
            <person name="Sun H."/>
            <person name="Wang H."/>
        </authorList>
    </citation>
    <scope>NUCLEOTIDE SEQUENCE [LARGE SCALE GENOMIC DNA]</scope>
    <source>
        <strain evidence="2">TB1705</strain>
        <tissue evidence="2">Leaf</tissue>
    </source>
</reference>
<feature type="region of interest" description="Disordered" evidence="1">
    <location>
        <begin position="1"/>
        <end position="32"/>
    </location>
</feature>
<comment type="caution">
    <text evidence="2">The sequence shown here is derived from an EMBL/GenBank/DDBJ whole genome shotgun (WGS) entry which is preliminary data.</text>
</comment>
<dbReference type="OrthoDB" id="1747078at2759"/>
<name>A0A7J7P134_9MAGN</name>
<dbReference type="EMBL" id="JACGCM010000354">
    <property type="protein sequence ID" value="KAF6173145.1"/>
    <property type="molecule type" value="Genomic_DNA"/>
</dbReference>